<dbReference type="GO" id="GO:0031267">
    <property type="term" value="F:small GTPase binding"/>
    <property type="evidence" value="ECO:0007669"/>
    <property type="project" value="InterPro"/>
</dbReference>
<keyword evidence="3" id="KW-1185">Reference proteome</keyword>
<dbReference type="PANTHER" id="PTHR12783">
    <property type="entry name" value="RALA BINDING PROTEIN 1 RALBP1"/>
    <property type="match status" value="1"/>
</dbReference>
<proteinExistence type="predicted"/>
<organism evidence="2 3">
    <name type="scientific">Polypedilum vanderplanki</name>
    <name type="common">Sleeping chironomid midge</name>
    <dbReference type="NCBI Taxonomy" id="319348"/>
    <lineage>
        <taxon>Eukaryota</taxon>
        <taxon>Metazoa</taxon>
        <taxon>Ecdysozoa</taxon>
        <taxon>Arthropoda</taxon>
        <taxon>Hexapoda</taxon>
        <taxon>Insecta</taxon>
        <taxon>Pterygota</taxon>
        <taxon>Neoptera</taxon>
        <taxon>Endopterygota</taxon>
        <taxon>Diptera</taxon>
        <taxon>Nematocera</taxon>
        <taxon>Chironomoidea</taxon>
        <taxon>Chironomidae</taxon>
        <taxon>Chironominae</taxon>
        <taxon>Polypedilum</taxon>
        <taxon>Polypedilum</taxon>
    </lineage>
</organism>
<evidence type="ECO:0000256" key="1">
    <source>
        <dbReference type="SAM" id="Coils"/>
    </source>
</evidence>
<dbReference type="AlphaFoldDB" id="A0A9J6CFQ8"/>
<name>A0A9J6CFQ8_POLVA</name>
<gene>
    <name evidence="2" type="ORF">PVAND_010379</name>
</gene>
<keyword evidence="1" id="KW-0175">Coiled coil</keyword>
<dbReference type="OrthoDB" id="10033734at2759"/>
<reference evidence="2" key="1">
    <citation type="submission" date="2021-03" db="EMBL/GenBank/DDBJ databases">
        <title>Chromosome level genome of the anhydrobiotic midge Polypedilum vanderplanki.</title>
        <authorList>
            <person name="Yoshida Y."/>
            <person name="Kikawada T."/>
            <person name="Gusev O."/>
        </authorList>
    </citation>
    <scope>NUCLEOTIDE SEQUENCE</scope>
    <source>
        <strain evidence="2">NIAS01</strain>
        <tissue evidence="2">Whole body or cell culture</tissue>
    </source>
</reference>
<protein>
    <submittedName>
        <fullName evidence="2">Uncharacterized protein</fullName>
    </submittedName>
</protein>
<sequence>MQRKRSWRIPKLFRQCVYVPPQNSATLNKSPSLPETVDDIQLELQKQENVLHQIHSEMHAGTVSKKREDELWETQRNITQLKRKLRTFEKKNINLIEKRAEDLSDENIDFTLQRPENDSGEQRKNNFAPVACDVVDKLENTDDTKICIMENGMYMLPDDHPDYETLIKLQLENQELLNFKRQLQERINYERAECVRLKKLLDNQNSLRIVNSPDEVMVPENSDIDSEYQEKLIEYFMKENSLLDQKRILLTKEIFNEKILLIQLQVDLAMKQFVN</sequence>
<dbReference type="Gene3D" id="1.20.58.90">
    <property type="match status" value="1"/>
</dbReference>
<dbReference type="PANTHER" id="PTHR12783:SF5">
    <property type="entry name" value="RALA-BINDING PROTEIN 1"/>
    <property type="match status" value="1"/>
</dbReference>
<feature type="coiled-coil region" evidence="1">
    <location>
        <begin position="37"/>
        <end position="106"/>
    </location>
</feature>
<dbReference type="EMBL" id="JADBJN010000001">
    <property type="protein sequence ID" value="KAG5680900.1"/>
    <property type="molecule type" value="Genomic_DNA"/>
</dbReference>
<dbReference type="GO" id="GO:0007264">
    <property type="term" value="P:small GTPase-mediated signal transduction"/>
    <property type="evidence" value="ECO:0007669"/>
    <property type="project" value="InterPro"/>
</dbReference>
<evidence type="ECO:0000313" key="3">
    <source>
        <dbReference type="Proteomes" id="UP001107558"/>
    </source>
</evidence>
<dbReference type="InterPro" id="IPR039767">
    <property type="entry name" value="RALBP1"/>
</dbReference>
<evidence type="ECO:0000313" key="2">
    <source>
        <dbReference type="EMBL" id="KAG5680900.1"/>
    </source>
</evidence>
<dbReference type="GO" id="GO:0005096">
    <property type="term" value="F:GTPase activator activity"/>
    <property type="evidence" value="ECO:0007669"/>
    <property type="project" value="InterPro"/>
</dbReference>
<dbReference type="Proteomes" id="UP001107558">
    <property type="component" value="Chromosome 1"/>
</dbReference>
<accession>A0A9J6CFQ8</accession>
<comment type="caution">
    <text evidence="2">The sequence shown here is derived from an EMBL/GenBank/DDBJ whole genome shotgun (WGS) entry which is preliminary data.</text>
</comment>